<organism evidence="1 2">
    <name type="scientific">Sphingomonas kaistensis</name>
    <dbReference type="NCBI Taxonomy" id="298708"/>
    <lineage>
        <taxon>Bacteria</taxon>
        <taxon>Pseudomonadati</taxon>
        <taxon>Pseudomonadota</taxon>
        <taxon>Alphaproteobacteria</taxon>
        <taxon>Sphingomonadales</taxon>
        <taxon>Sphingomonadaceae</taxon>
        <taxon>Sphingomonas</taxon>
    </lineage>
</organism>
<reference evidence="1 2" key="1">
    <citation type="submission" date="2024-02" db="EMBL/GenBank/DDBJ databases">
        <title>Full genome sequence of Sphingomonas kaistensis.</title>
        <authorList>
            <person name="Poletto B.L."/>
            <person name="Silva G."/>
            <person name="Galante D."/>
            <person name="Campos K.R."/>
            <person name="Santos M.B.N."/>
            <person name="Sacchi C.T."/>
        </authorList>
    </citation>
    <scope>NUCLEOTIDE SEQUENCE [LARGE SCALE GENOMIC DNA]</scope>
    <source>
        <strain evidence="1 2">MA4R</strain>
    </source>
</reference>
<name>A0ABZ2G336_9SPHN</name>
<keyword evidence="2" id="KW-1185">Reference proteome</keyword>
<accession>A0ABZ2G336</accession>
<dbReference type="Proteomes" id="UP001382935">
    <property type="component" value="Chromosome"/>
</dbReference>
<dbReference type="EMBL" id="CP145607">
    <property type="protein sequence ID" value="WWM70247.1"/>
    <property type="molecule type" value="Genomic_DNA"/>
</dbReference>
<gene>
    <name evidence="1" type="ORF">V6R86_06015</name>
</gene>
<evidence type="ECO:0000313" key="1">
    <source>
        <dbReference type="EMBL" id="WWM70247.1"/>
    </source>
</evidence>
<dbReference type="RefSeq" id="WP_338502877.1">
    <property type="nucleotide sequence ID" value="NZ_CP145607.1"/>
</dbReference>
<sequence length="185" mass="19676">MIATMMLAAIQAATPVPPVALPSAKGERTIVREVIVDRPADGSASSERVIRVTVDESKAIRVVPCGDKGDMCAVDDPHAKDEVKTRSGQERREIRVVRGAGPADGASVKSFSCAKGAKVESETLDKDGNKNRIMICAMGDSNVSKAQQLRDAAKRIEADTNLSPETRTRLAVAINEAIAKLPVNE</sequence>
<protein>
    <submittedName>
        <fullName evidence="1">Uncharacterized protein</fullName>
    </submittedName>
</protein>
<proteinExistence type="predicted"/>
<evidence type="ECO:0000313" key="2">
    <source>
        <dbReference type="Proteomes" id="UP001382935"/>
    </source>
</evidence>